<dbReference type="Gene3D" id="3.30.40.10">
    <property type="entry name" value="Zinc/RING finger domain, C3HC4 (zinc finger)"/>
    <property type="match status" value="1"/>
</dbReference>
<dbReference type="InterPro" id="IPR041282">
    <property type="entry name" value="FYVE_2"/>
</dbReference>
<dbReference type="Proteomes" id="UP000230066">
    <property type="component" value="Unassembled WGS sequence"/>
</dbReference>
<dbReference type="Pfam" id="PF00168">
    <property type="entry name" value="C2"/>
    <property type="match status" value="2"/>
</dbReference>
<dbReference type="CDD" id="cd04035">
    <property type="entry name" value="C2A_Rabphilin_Doc2"/>
    <property type="match status" value="1"/>
</dbReference>
<dbReference type="InterPro" id="IPR047022">
    <property type="entry name" value="Rabphilin_Doc2_C2A"/>
</dbReference>
<keyword evidence="10" id="KW-1185">Reference proteome</keyword>
<name>A0A4E0RVF3_FASHE</name>
<feature type="compositionally biased region" description="Polar residues" evidence="6">
    <location>
        <begin position="247"/>
        <end position="269"/>
    </location>
</feature>
<dbReference type="InterPro" id="IPR011011">
    <property type="entry name" value="Znf_FYVE_PHD"/>
</dbReference>
<dbReference type="PROSITE" id="PS50004">
    <property type="entry name" value="C2"/>
    <property type="match status" value="2"/>
</dbReference>
<dbReference type="PANTHER" id="PTHR45729">
    <property type="entry name" value="RABPHILIN, ISOFORM A"/>
    <property type="match status" value="1"/>
</dbReference>
<organism evidence="9 10">
    <name type="scientific">Fasciola hepatica</name>
    <name type="common">Liver fluke</name>
    <dbReference type="NCBI Taxonomy" id="6192"/>
    <lineage>
        <taxon>Eukaryota</taxon>
        <taxon>Metazoa</taxon>
        <taxon>Spiralia</taxon>
        <taxon>Lophotrochozoa</taxon>
        <taxon>Platyhelminthes</taxon>
        <taxon>Trematoda</taxon>
        <taxon>Digenea</taxon>
        <taxon>Plagiorchiida</taxon>
        <taxon>Echinostomata</taxon>
        <taxon>Echinostomatoidea</taxon>
        <taxon>Fasciolidae</taxon>
        <taxon>Fasciola</taxon>
    </lineage>
</organism>
<feature type="domain" description="C2" evidence="7">
    <location>
        <begin position="451"/>
        <end position="577"/>
    </location>
</feature>
<evidence type="ECO:0000256" key="3">
    <source>
        <dbReference type="ARBA" id="ARBA00022837"/>
    </source>
</evidence>
<keyword evidence="1" id="KW-0479">Metal-binding</keyword>
<keyword evidence="4" id="KW-0770">Synapse</keyword>
<evidence type="ECO:0000313" key="10">
    <source>
        <dbReference type="Proteomes" id="UP000230066"/>
    </source>
</evidence>
<feature type="domain" description="C2" evidence="7">
    <location>
        <begin position="596"/>
        <end position="715"/>
    </location>
</feature>
<sequence length="748" mass="83308">METYICPNDRQLALRARLGTGWSSRSQSAQGRTPTRLSTEEEEQILHVLQRNEQLAEGERHRIDQMLRRLDRMKQDSTPQNRNECALCKQEFGRLTNLPRICADCGRSVCSVCSVEMPVRIHDRQSQFGPRRTWVPITASTTSLNLTPNRELGQPSSVRIRHTSEQMTEDNGGSPRSAAFRVYLPSAGRPNSAGFLSAGQHWIDQLRLRRRSRQDNSQATVCKICREAREIWKRSGAWFYKTLPRSQMASCPSSPTGSTRTPGNATSPTDLVGPSHTLSETDNNEWVQVQPRNVIGSPSKTDGFVPNLACETSSSKAMNTPPQHLDVTTGKESIFGMFNANGTAGKAHPYPEKQRKVIGSESPRSVPMNPCADLSCRPPMATSPTLVPSLPFHPAFSNTRPQGTSTASALAQSFGLLNASKKVASLTGESTLPSGPTASPSVPSRRCSRVASDDAPFGILYFTLYHDTINKQLHVAIHKAKNLIAMDANGLSDPYVVCQILPSSHNSARPRTSTRPQCLNPVWNEALTFEPFEEKNMHQKTLRLAVLDEDLYGSDWLGEYWLSLSRLTSDRLTDFAVPLGPRKPLHRGEFDLACPTRGKIQLGLRYLEEKRQLCVEVIRCSDLAPMDQNGLSDPFVKLYLRPDKAKKTKQKTQVKKATLFPEFHEQFCYEMSPSEAGNRTLEVTVWDFDRGPSNDFIGGLTLGAGAKAERRELWLAVFRPPFRRIEAWFQLSSRNDPGDQSSTPGVCD</sequence>
<dbReference type="PRINTS" id="PR00399">
    <property type="entry name" value="SYNAPTOTAGMN"/>
</dbReference>
<feature type="compositionally biased region" description="Polar residues" evidence="6">
    <location>
        <begin position="427"/>
        <end position="437"/>
    </location>
</feature>
<feature type="region of interest" description="Disordered" evidence="6">
    <location>
        <begin position="427"/>
        <end position="447"/>
    </location>
</feature>
<dbReference type="AlphaFoldDB" id="A0A4E0RVF3"/>
<reference evidence="9" key="1">
    <citation type="submission" date="2019-03" db="EMBL/GenBank/DDBJ databases">
        <title>Improved annotation for the trematode Fasciola hepatica.</title>
        <authorList>
            <person name="Choi Y.-J."/>
            <person name="Martin J."/>
            <person name="Mitreva M."/>
        </authorList>
    </citation>
    <scope>NUCLEOTIDE SEQUENCE [LARGE SCALE GENOMIC DNA]</scope>
</reference>
<dbReference type="SMART" id="SM00239">
    <property type="entry name" value="C2"/>
    <property type="match status" value="2"/>
</dbReference>
<dbReference type="GO" id="GO:0031267">
    <property type="term" value="F:small GTPase binding"/>
    <property type="evidence" value="ECO:0007669"/>
    <property type="project" value="InterPro"/>
</dbReference>
<dbReference type="PANTHER" id="PTHR45729:SF6">
    <property type="entry name" value="RABPHILIN, ISOFORM A"/>
    <property type="match status" value="1"/>
</dbReference>
<evidence type="ECO:0000256" key="2">
    <source>
        <dbReference type="ARBA" id="ARBA00022737"/>
    </source>
</evidence>
<evidence type="ECO:0000256" key="4">
    <source>
        <dbReference type="ARBA" id="ARBA00023018"/>
    </source>
</evidence>
<dbReference type="GO" id="GO:0006886">
    <property type="term" value="P:intracellular protein transport"/>
    <property type="evidence" value="ECO:0007669"/>
    <property type="project" value="InterPro"/>
</dbReference>
<keyword evidence="3" id="KW-0106">Calcium</keyword>
<dbReference type="GO" id="GO:0046872">
    <property type="term" value="F:metal ion binding"/>
    <property type="evidence" value="ECO:0007669"/>
    <property type="project" value="UniProtKB-KW"/>
</dbReference>
<feature type="domain" description="RabBD" evidence="8">
    <location>
        <begin position="31"/>
        <end position="242"/>
    </location>
</feature>
<dbReference type="InterPro" id="IPR013083">
    <property type="entry name" value="Znf_RING/FYVE/PHD"/>
</dbReference>
<keyword evidence="2" id="KW-0677">Repeat</keyword>
<gene>
    <name evidence="9" type="ORF">D915_003000</name>
</gene>
<dbReference type="EMBL" id="JXXN02000780">
    <property type="protein sequence ID" value="THD26328.1"/>
    <property type="molecule type" value="Genomic_DNA"/>
</dbReference>
<dbReference type="PRINTS" id="PR00360">
    <property type="entry name" value="C2DOMAIN"/>
</dbReference>
<evidence type="ECO:0000256" key="5">
    <source>
        <dbReference type="ARBA" id="ARBA00034103"/>
    </source>
</evidence>
<protein>
    <submittedName>
        <fullName evidence="9">Double C2 domain-containing protein beta</fullName>
    </submittedName>
</protein>
<proteinExistence type="predicted"/>
<dbReference type="SUPFAM" id="SSF57903">
    <property type="entry name" value="FYVE/PHD zinc finger"/>
    <property type="match status" value="1"/>
</dbReference>
<evidence type="ECO:0000259" key="7">
    <source>
        <dbReference type="PROSITE" id="PS50004"/>
    </source>
</evidence>
<dbReference type="InterPro" id="IPR001565">
    <property type="entry name" value="Synaptotagmin"/>
</dbReference>
<accession>A0A4E0RVF3</accession>
<dbReference type="GO" id="GO:0098850">
    <property type="term" value="C:extrinsic component of synaptic vesicle membrane"/>
    <property type="evidence" value="ECO:0007669"/>
    <property type="project" value="TreeGrafter"/>
</dbReference>
<dbReference type="PROSITE" id="PS50916">
    <property type="entry name" value="RABBD"/>
    <property type="match status" value="1"/>
</dbReference>
<dbReference type="SUPFAM" id="SSF49562">
    <property type="entry name" value="C2 domain (Calcium/lipid-binding domain, CaLB)"/>
    <property type="match status" value="2"/>
</dbReference>
<dbReference type="GO" id="GO:0017158">
    <property type="term" value="P:regulation of calcium ion-dependent exocytosis"/>
    <property type="evidence" value="ECO:0007669"/>
    <property type="project" value="TreeGrafter"/>
</dbReference>
<evidence type="ECO:0000259" key="8">
    <source>
        <dbReference type="PROSITE" id="PS50916"/>
    </source>
</evidence>
<dbReference type="InterPro" id="IPR043566">
    <property type="entry name" value="Rabphilin/DOC2/Noc2"/>
</dbReference>
<dbReference type="Gene3D" id="2.60.40.150">
    <property type="entry name" value="C2 domain"/>
    <property type="match status" value="2"/>
</dbReference>
<dbReference type="InterPro" id="IPR000008">
    <property type="entry name" value="C2_dom"/>
</dbReference>
<comment type="caution">
    <text evidence="9">The sequence shown here is derived from an EMBL/GenBank/DDBJ whole genome shotgun (WGS) entry which is preliminary data.</text>
</comment>
<evidence type="ECO:0000256" key="1">
    <source>
        <dbReference type="ARBA" id="ARBA00022723"/>
    </source>
</evidence>
<dbReference type="InterPro" id="IPR035892">
    <property type="entry name" value="C2_domain_sf"/>
</dbReference>
<dbReference type="Pfam" id="PF02318">
    <property type="entry name" value="FYVE_2"/>
    <property type="match status" value="1"/>
</dbReference>
<evidence type="ECO:0000256" key="6">
    <source>
        <dbReference type="SAM" id="MobiDB-lite"/>
    </source>
</evidence>
<comment type="subcellular location">
    <subcellularLocation>
        <location evidence="5">Synapse</location>
    </subcellularLocation>
</comment>
<dbReference type="GO" id="GO:0061669">
    <property type="term" value="P:spontaneous neurotransmitter secretion"/>
    <property type="evidence" value="ECO:0007669"/>
    <property type="project" value="TreeGrafter"/>
</dbReference>
<feature type="region of interest" description="Disordered" evidence="6">
    <location>
        <begin position="247"/>
        <end position="283"/>
    </location>
</feature>
<evidence type="ECO:0000313" key="9">
    <source>
        <dbReference type="EMBL" id="THD26328.1"/>
    </source>
</evidence>
<dbReference type="GO" id="GO:0006887">
    <property type="term" value="P:exocytosis"/>
    <property type="evidence" value="ECO:0007669"/>
    <property type="project" value="TreeGrafter"/>
</dbReference>
<dbReference type="InterPro" id="IPR010911">
    <property type="entry name" value="Rab_BD"/>
</dbReference>